<proteinExistence type="predicted"/>
<dbReference type="STRING" id="1385514.N782_10380"/>
<dbReference type="AlphaFoldDB" id="A0A0A2TU35"/>
<keyword evidence="1" id="KW-1133">Transmembrane helix</keyword>
<dbReference type="eggNOG" id="ENOG502Z82P">
    <property type="taxonomic scope" value="Bacteria"/>
</dbReference>
<gene>
    <name evidence="3" type="ORF">N782_10380</name>
</gene>
<evidence type="ECO:0000256" key="1">
    <source>
        <dbReference type="SAM" id="Phobius"/>
    </source>
</evidence>
<keyword evidence="2" id="KW-0732">Signal</keyword>
<protein>
    <submittedName>
        <fullName evidence="3">Copper amine oxidase</fullName>
    </submittedName>
</protein>
<name>A0A0A2TU35_9BACI</name>
<reference evidence="3 4" key="1">
    <citation type="journal article" date="2015" name="Stand. Genomic Sci.">
        <title>High quality draft genome sequence of the moderately halophilic bacterium Pontibacillus yanchengensis Y32(T) and comparison among Pontibacillus genomes.</title>
        <authorList>
            <person name="Huang J."/>
            <person name="Qiao Z.X."/>
            <person name="Tang J.W."/>
            <person name="Wang G."/>
        </authorList>
    </citation>
    <scope>NUCLEOTIDE SEQUENCE [LARGE SCALE GENOMIC DNA]</scope>
    <source>
        <strain evidence="3 4">Y32</strain>
    </source>
</reference>
<sequence>MKQLKRICVTIIAVTLLLPSLAFADGKTADMDSAANTSAADFRSQLDQLLSEHFVLAVTYMMKAYEDAPDADEVYEKLDQNAQDMTPAIASVYGEEAASTFEEIFRGHNDYSDNFVKAAKNGDQEARKMAEQEVKEFVNEFGGFLAKATDGNLSEKTAKNVLQAHEQDVVNTFDHYVNEEYQKAYESFRTGFHRMFDISKALSTAITKQMPQEFNQTMANAPSADLRSSLNALASEHFALATLEMQKGYNQAQDYDFVTWAENQHTDEFKSAIKNLYGEEAASMFEKVWQQDHINAQTNIVTATLEEDQEARKKAEESLKMFANNFGAFLAKATDGNMPENAATEAIWMHEEDILETYDHYVSGDYEKTYNSFREGYGFMFGIGENLGSAIVTQMPDKFEAEAMPNKMPDTGMGGASAQPHSMSTLLWITFWLLALGSASFLYRRKSLQ</sequence>
<feature type="signal peptide" evidence="2">
    <location>
        <begin position="1"/>
        <end position="24"/>
    </location>
</feature>
<dbReference type="OrthoDB" id="2657432at2"/>
<dbReference type="EMBL" id="AVBF01000023">
    <property type="protein sequence ID" value="KGP72765.1"/>
    <property type="molecule type" value="Genomic_DNA"/>
</dbReference>
<keyword evidence="1" id="KW-0472">Membrane</keyword>
<keyword evidence="1" id="KW-0812">Transmembrane</keyword>
<organism evidence="3 4">
    <name type="scientific">Pontibacillus yanchengensis Y32</name>
    <dbReference type="NCBI Taxonomy" id="1385514"/>
    <lineage>
        <taxon>Bacteria</taxon>
        <taxon>Bacillati</taxon>
        <taxon>Bacillota</taxon>
        <taxon>Bacilli</taxon>
        <taxon>Bacillales</taxon>
        <taxon>Bacillaceae</taxon>
        <taxon>Pontibacillus</taxon>
    </lineage>
</organism>
<evidence type="ECO:0000256" key="2">
    <source>
        <dbReference type="SAM" id="SignalP"/>
    </source>
</evidence>
<dbReference type="RefSeq" id="WP_036819067.1">
    <property type="nucleotide sequence ID" value="NZ_AVBF01000023.1"/>
</dbReference>
<evidence type="ECO:0000313" key="4">
    <source>
        <dbReference type="Proteomes" id="UP000030147"/>
    </source>
</evidence>
<accession>A0A0A2TU35</accession>
<feature type="chain" id="PRO_5001994484" evidence="2">
    <location>
        <begin position="25"/>
        <end position="449"/>
    </location>
</feature>
<feature type="transmembrane region" description="Helical" evidence="1">
    <location>
        <begin position="426"/>
        <end position="443"/>
    </location>
</feature>
<evidence type="ECO:0000313" key="3">
    <source>
        <dbReference type="EMBL" id="KGP72765.1"/>
    </source>
</evidence>
<comment type="caution">
    <text evidence="3">The sequence shown here is derived from an EMBL/GenBank/DDBJ whole genome shotgun (WGS) entry which is preliminary data.</text>
</comment>
<dbReference type="Proteomes" id="UP000030147">
    <property type="component" value="Unassembled WGS sequence"/>
</dbReference>
<keyword evidence="4" id="KW-1185">Reference proteome</keyword>